<comment type="caution">
    <text evidence="4">The sequence shown here is derived from an EMBL/GenBank/DDBJ whole genome shotgun (WGS) entry which is preliminary data.</text>
</comment>
<dbReference type="EMBL" id="AYYQ01000002">
    <property type="protein sequence ID" value="KRM69688.1"/>
    <property type="molecule type" value="Genomic_DNA"/>
</dbReference>
<sequence length="128" mass="14675">MRNEFVNPVQNLLDNGFFNDNNNMKTDIIDNGDSYEVNAELAGFDKNDIHMDYRENTLSISAKKDTNHDNENGKVFFSEISSNNIKRSFYLPNVDIKQIKASYENGILDVVLPKMNKDNNEGYDISID</sequence>
<dbReference type="OrthoDB" id="9811615at2"/>
<evidence type="ECO:0000256" key="2">
    <source>
        <dbReference type="RuleBase" id="RU003616"/>
    </source>
</evidence>
<dbReference type="PATRIC" id="fig|1423781.4.peg.895"/>
<dbReference type="CDD" id="cd06471">
    <property type="entry name" value="ACD_LpsHSP_like"/>
    <property type="match status" value="1"/>
</dbReference>
<dbReference type="Proteomes" id="UP000052012">
    <property type="component" value="Unassembled WGS sequence"/>
</dbReference>
<dbReference type="STRING" id="1423781.FD06_GL000861"/>
<dbReference type="Pfam" id="PF00011">
    <property type="entry name" value="HSP20"/>
    <property type="match status" value="1"/>
</dbReference>
<name>A0A0R2AQX2_9LACO</name>
<keyword evidence="5" id="KW-1185">Reference proteome</keyword>
<dbReference type="AlphaFoldDB" id="A0A0R2AQX2"/>
<evidence type="ECO:0000313" key="4">
    <source>
        <dbReference type="EMBL" id="KRM69688.1"/>
    </source>
</evidence>
<protein>
    <recommendedName>
        <fullName evidence="3">SHSP domain-containing protein</fullName>
    </recommendedName>
</protein>
<dbReference type="InterPro" id="IPR031107">
    <property type="entry name" value="Small_HSP"/>
</dbReference>
<evidence type="ECO:0000313" key="5">
    <source>
        <dbReference type="Proteomes" id="UP000052012"/>
    </source>
</evidence>
<dbReference type="PANTHER" id="PTHR11527">
    <property type="entry name" value="HEAT-SHOCK PROTEIN 20 FAMILY MEMBER"/>
    <property type="match status" value="1"/>
</dbReference>
<dbReference type="Gene3D" id="2.60.40.790">
    <property type="match status" value="1"/>
</dbReference>
<dbReference type="SUPFAM" id="SSF49764">
    <property type="entry name" value="HSP20-like chaperones"/>
    <property type="match status" value="1"/>
</dbReference>
<reference evidence="4 5" key="1">
    <citation type="journal article" date="2015" name="Genome Announc.">
        <title>Expanding the biotechnology potential of lactobacilli through comparative genomics of 213 strains and associated genera.</title>
        <authorList>
            <person name="Sun Z."/>
            <person name="Harris H.M."/>
            <person name="McCann A."/>
            <person name="Guo C."/>
            <person name="Argimon S."/>
            <person name="Zhang W."/>
            <person name="Yang X."/>
            <person name="Jeffery I.B."/>
            <person name="Cooney J.C."/>
            <person name="Kagawa T.F."/>
            <person name="Liu W."/>
            <person name="Song Y."/>
            <person name="Salvetti E."/>
            <person name="Wrobel A."/>
            <person name="Rasinkangas P."/>
            <person name="Parkhill J."/>
            <person name="Rea M.C."/>
            <person name="O'Sullivan O."/>
            <person name="Ritari J."/>
            <person name="Douillard F.P."/>
            <person name="Paul Ross R."/>
            <person name="Yang R."/>
            <person name="Briner A.E."/>
            <person name="Felis G.E."/>
            <person name="de Vos W.M."/>
            <person name="Barrangou R."/>
            <person name="Klaenhammer T.R."/>
            <person name="Caufield P.W."/>
            <person name="Cui Y."/>
            <person name="Zhang H."/>
            <person name="O'Toole P.W."/>
        </authorList>
    </citation>
    <scope>NUCLEOTIDE SEQUENCE [LARGE SCALE GENOMIC DNA]</scope>
    <source>
        <strain evidence="4 5">DSM 23829</strain>
    </source>
</reference>
<dbReference type="InterPro" id="IPR008978">
    <property type="entry name" value="HSP20-like_chaperone"/>
</dbReference>
<dbReference type="PROSITE" id="PS01031">
    <property type="entry name" value="SHSP"/>
    <property type="match status" value="1"/>
</dbReference>
<dbReference type="InterPro" id="IPR002068">
    <property type="entry name" value="A-crystallin/Hsp20_dom"/>
</dbReference>
<gene>
    <name evidence="4" type="ORF">FD06_GL000861</name>
</gene>
<evidence type="ECO:0000256" key="1">
    <source>
        <dbReference type="PROSITE-ProRule" id="PRU00285"/>
    </source>
</evidence>
<comment type="similarity">
    <text evidence="1 2">Belongs to the small heat shock protein (HSP20) family.</text>
</comment>
<proteinExistence type="inferred from homology"/>
<accession>A0A0R2AQX2</accession>
<evidence type="ECO:0000259" key="3">
    <source>
        <dbReference type="PROSITE" id="PS01031"/>
    </source>
</evidence>
<dbReference type="RefSeq" id="WP_056965582.1">
    <property type="nucleotide sequence ID" value="NZ_AYYQ01000002.1"/>
</dbReference>
<organism evidence="4 5">
    <name type="scientific">Apilactobacillus ozensis DSM 23829 = JCM 17196</name>
    <dbReference type="NCBI Taxonomy" id="1423781"/>
    <lineage>
        <taxon>Bacteria</taxon>
        <taxon>Bacillati</taxon>
        <taxon>Bacillota</taxon>
        <taxon>Bacilli</taxon>
        <taxon>Lactobacillales</taxon>
        <taxon>Lactobacillaceae</taxon>
        <taxon>Apilactobacillus</taxon>
    </lineage>
</organism>
<feature type="domain" description="SHSP" evidence="3">
    <location>
        <begin position="17"/>
        <end position="128"/>
    </location>
</feature>